<reference evidence="7" key="1">
    <citation type="submission" date="2020-12" db="EMBL/GenBank/DDBJ databases">
        <authorList>
            <person name="Iha C."/>
        </authorList>
    </citation>
    <scope>NUCLEOTIDE SEQUENCE</scope>
</reference>
<protein>
    <recommendedName>
        <fullName evidence="6">AGC-kinase C-terminal domain-containing protein</fullName>
    </recommendedName>
</protein>
<evidence type="ECO:0000256" key="3">
    <source>
        <dbReference type="ARBA" id="ARBA00022741"/>
    </source>
</evidence>
<feature type="domain" description="AGC-kinase C-terminal" evidence="6">
    <location>
        <begin position="37"/>
        <end position="63"/>
    </location>
</feature>
<keyword evidence="8" id="KW-1185">Reference proteome</keyword>
<comment type="caution">
    <text evidence="7">The sequence shown here is derived from an EMBL/GenBank/DDBJ whole genome shotgun (WGS) entry which is preliminary data.</text>
</comment>
<evidence type="ECO:0000259" key="6">
    <source>
        <dbReference type="PROSITE" id="PS51285"/>
    </source>
</evidence>
<proteinExistence type="predicted"/>
<dbReference type="InterPro" id="IPR000961">
    <property type="entry name" value="AGC-kinase_C"/>
</dbReference>
<dbReference type="AlphaFoldDB" id="A0A8S1J1Q9"/>
<gene>
    <name evidence="7" type="ORF">OSTQU699_LOCUS5068</name>
</gene>
<dbReference type="GO" id="GO:0005524">
    <property type="term" value="F:ATP binding"/>
    <property type="evidence" value="ECO:0007669"/>
    <property type="project" value="UniProtKB-KW"/>
</dbReference>
<sequence length="63" mass="7215">FCSKAAWSLVRGLLTRDPHHRLGSKSSNDVKGHEFFWMIDWDSLDKRELVSPFKPSTLDVKAA</sequence>
<evidence type="ECO:0000313" key="8">
    <source>
        <dbReference type="Proteomes" id="UP000708148"/>
    </source>
</evidence>
<dbReference type="EMBL" id="CAJHUC010001096">
    <property type="protein sequence ID" value="CAD7699709.1"/>
    <property type="molecule type" value="Genomic_DNA"/>
</dbReference>
<dbReference type="Gene3D" id="1.10.510.10">
    <property type="entry name" value="Transferase(Phosphotransferase) domain 1"/>
    <property type="match status" value="1"/>
</dbReference>
<evidence type="ECO:0000256" key="5">
    <source>
        <dbReference type="ARBA" id="ARBA00022840"/>
    </source>
</evidence>
<feature type="non-terminal residue" evidence="7">
    <location>
        <position position="63"/>
    </location>
</feature>
<evidence type="ECO:0000256" key="4">
    <source>
        <dbReference type="ARBA" id="ARBA00022777"/>
    </source>
</evidence>
<keyword evidence="5" id="KW-0067">ATP-binding</keyword>
<feature type="non-terminal residue" evidence="7">
    <location>
        <position position="1"/>
    </location>
</feature>
<evidence type="ECO:0000256" key="1">
    <source>
        <dbReference type="ARBA" id="ARBA00022527"/>
    </source>
</evidence>
<dbReference type="Proteomes" id="UP000708148">
    <property type="component" value="Unassembled WGS sequence"/>
</dbReference>
<dbReference type="OrthoDB" id="911336at2759"/>
<dbReference type="PROSITE" id="PS51285">
    <property type="entry name" value="AGC_KINASE_CTER"/>
    <property type="match status" value="1"/>
</dbReference>
<keyword evidence="2" id="KW-0808">Transferase</keyword>
<keyword evidence="4" id="KW-0418">Kinase</keyword>
<name>A0A8S1J1Q9_9CHLO</name>
<dbReference type="PANTHER" id="PTHR24351">
    <property type="entry name" value="RIBOSOMAL PROTEIN S6 KINASE"/>
    <property type="match status" value="1"/>
</dbReference>
<dbReference type="InterPro" id="IPR011009">
    <property type="entry name" value="Kinase-like_dom_sf"/>
</dbReference>
<keyword evidence="1" id="KW-0723">Serine/threonine-protein kinase</keyword>
<evidence type="ECO:0000256" key="2">
    <source>
        <dbReference type="ARBA" id="ARBA00022679"/>
    </source>
</evidence>
<accession>A0A8S1J1Q9</accession>
<organism evidence="7 8">
    <name type="scientific">Ostreobium quekettii</name>
    <dbReference type="NCBI Taxonomy" id="121088"/>
    <lineage>
        <taxon>Eukaryota</taxon>
        <taxon>Viridiplantae</taxon>
        <taxon>Chlorophyta</taxon>
        <taxon>core chlorophytes</taxon>
        <taxon>Ulvophyceae</taxon>
        <taxon>TCBD clade</taxon>
        <taxon>Bryopsidales</taxon>
        <taxon>Ostreobineae</taxon>
        <taxon>Ostreobiaceae</taxon>
        <taxon>Ostreobium</taxon>
    </lineage>
</organism>
<keyword evidence="3" id="KW-0547">Nucleotide-binding</keyword>
<dbReference type="GO" id="GO:0004674">
    <property type="term" value="F:protein serine/threonine kinase activity"/>
    <property type="evidence" value="ECO:0007669"/>
    <property type="project" value="UniProtKB-KW"/>
</dbReference>
<evidence type="ECO:0000313" key="7">
    <source>
        <dbReference type="EMBL" id="CAD7699709.1"/>
    </source>
</evidence>
<dbReference type="SUPFAM" id="SSF56112">
    <property type="entry name" value="Protein kinase-like (PK-like)"/>
    <property type="match status" value="1"/>
</dbReference>